<dbReference type="Proteomes" id="UP001239782">
    <property type="component" value="Chromosome"/>
</dbReference>
<dbReference type="PANTHER" id="PTHR42852">
    <property type="entry name" value="THIOL:DISULFIDE INTERCHANGE PROTEIN DSBE"/>
    <property type="match status" value="1"/>
</dbReference>
<evidence type="ECO:0000313" key="4">
    <source>
        <dbReference type="Proteomes" id="UP001239782"/>
    </source>
</evidence>
<name>A0AA51RUD8_9GAMM</name>
<dbReference type="GO" id="GO:0016491">
    <property type="term" value="F:oxidoreductase activity"/>
    <property type="evidence" value="ECO:0007669"/>
    <property type="project" value="InterPro"/>
</dbReference>
<dbReference type="GO" id="GO:0016209">
    <property type="term" value="F:antioxidant activity"/>
    <property type="evidence" value="ECO:0007669"/>
    <property type="project" value="InterPro"/>
</dbReference>
<dbReference type="EMBL" id="CP133548">
    <property type="protein sequence ID" value="WMS87750.1"/>
    <property type="molecule type" value="Genomic_DNA"/>
</dbReference>
<dbReference type="CDD" id="cd02966">
    <property type="entry name" value="TlpA_like_family"/>
    <property type="match status" value="1"/>
</dbReference>
<gene>
    <name evidence="3" type="ORF">Q9312_02215</name>
</gene>
<dbReference type="PROSITE" id="PS51352">
    <property type="entry name" value="THIOREDOXIN_2"/>
    <property type="match status" value="1"/>
</dbReference>
<dbReference type="AlphaFoldDB" id="A0AA51RUD8"/>
<dbReference type="SUPFAM" id="SSF52833">
    <property type="entry name" value="Thioredoxin-like"/>
    <property type="match status" value="1"/>
</dbReference>
<dbReference type="InterPro" id="IPR013766">
    <property type="entry name" value="Thioredoxin_domain"/>
</dbReference>
<dbReference type="Pfam" id="PF00578">
    <property type="entry name" value="AhpC-TSA"/>
    <property type="match status" value="1"/>
</dbReference>
<dbReference type="Gene3D" id="3.40.30.10">
    <property type="entry name" value="Glutaredoxin"/>
    <property type="match status" value="1"/>
</dbReference>
<sequence>MTINRKLGDTFLKLKQWIHKAWQKFLTISPKKFLLNCASYAAMVITLFFITHWYQTRNSLLSEQDSQIPNFVLPSLGDITIESSDLLNKPTVVYFFATWCSICNLSMKNLKDLESDWKAGKVDVVLIALDWQSKSSVEKFIHEKQLHFPVLLGNNTTQRKFKIKGFPTYFIADERNVIQYMSVGYSTSLGLKARLKLL</sequence>
<organism evidence="3 4">
    <name type="scientific">Pleionea litopenaei</name>
    <dbReference type="NCBI Taxonomy" id="3070815"/>
    <lineage>
        <taxon>Bacteria</taxon>
        <taxon>Pseudomonadati</taxon>
        <taxon>Pseudomonadota</taxon>
        <taxon>Gammaproteobacteria</taxon>
        <taxon>Oceanospirillales</taxon>
        <taxon>Pleioneaceae</taxon>
        <taxon>Pleionea</taxon>
    </lineage>
</organism>
<feature type="transmembrane region" description="Helical" evidence="1">
    <location>
        <begin position="33"/>
        <end position="54"/>
    </location>
</feature>
<protein>
    <submittedName>
        <fullName evidence="3">TlpA disulfide reductase family protein</fullName>
    </submittedName>
</protein>
<evidence type="ECO:0000256" key="1">
    <source>
        <dbReference type="SAM" id="Phobius"/>
    </source>
</evidence>
<keyword evidence="1" id="KW-0812">Transmembrane</keyword>
<dbReference type="KEGG" id="plei:Q9312_02215"/>
<keyword evidence="4" id="KW-1185">Reference proteome</keyword>
<accession>A0AA51RUD8</accession>
<dbReference type="InterPro" id="IPR050553">
    <property type="entry name" value="Thioredoxin_ResA/DsbE_sf"/>
</dbReference>
<dbReference type="InterPro" id="IPR000866">
    <property type="entry name" value="AhpC/TSA"/>
</dbReference>
<proteinExistence type="predicted"/>
<feature type="domain" description="Thioredoxin" evidence="2">
    <location>
        <begin position="62"/>
        <end position="198"/>
    </location>
</feature>
<dbReference type="PANTHER" id="PTHR42852:SF17">
    <property type="entry name" value="THIOREDOXIN-LIKE PROTEIN HI_1115"/>
    <property type="match status" value="1"/>
</dbReference>
<dbReference type="RefSeq" id="WP_309202904.1">
    <property type="nucleotide sequence ID" value="NZ_CP133548.1"/>
</dbReference>
<reference evidence="3 4" key="1">
    <citation type="submission" date="2023-08" db="EMBL/GenBank/DDBJ databases">
        <title>Pleionea litopenaei sp. nov., isolated from stomach of juvenile Litopenaeus vannamei.</title>
        <authorList>
            <person name="Rho A.M."/>
            <person name="Hwang C.Y."/>
        </authorList>
    </citation>
    <scope>NUCLEOTIDE SEQUENCE [LARGE SCALE GENOMIC DNA]</scope>
    <source>
        <strain evidence="3 4">HL-JVS1</strain>
    </source>
</reference>
<keyword evidence="1" id="KW-1133">Transmembrane helix</keyword>
<keyword evidence="1" id="KW-0472">Membrane</keyword>
<evidence type="ECO:0000259" key="2">
    <source>
        <dbReference type="PROSITE" id="PS51352"/>
    </source>
</evidence>
<dbReference type="InterPro" id="IPR036249">
    <property type="entry name" value="Thioredoxin-like_sf"/>
</dbReference>
<evidence type="ECO:0000313" key="3">
    <source>
        <dbReference type="EMBL" id="WMS87750.1"/>
    </source>
</evidence>